<evidence type="ECO:0000313" key="2">
    <source>
        <dbReference type="EMBL" id="SDC13874.1"/>
    </source>
</evidence>
<reference evidence="3" key="1">
    <citation type="submission" date="2016-10" db="EMBL/GenBank/DDBJ databases">
        <authorList>
            <person name="Varghese N."/>
            <person name="Submissions S."/>
        </authorList>
    </citation>
    <scope>NUCLEOTIDE SEQUENCE [LARGE SCALE GENOMIC DNA]</scope>
    <source>
        <strain evidence="3">CGMCC 4.3504</strain>
    </source>
</reference>
<organism evidence="2 3">
    <name type="scientific">Streptomyces prasinopilosus</name>
    <dbReference type="NCBI Taxonomy" id="67344"/>
    <lineage>
        <taxon>Bacteria</taxon>
        <taxon>Bacillati</taxon>
        <taxon>Actinomycetota</taxon>
        <taxon>Actinomycetes</taxon>
        <taxon>Kitasatosporales</taxon>
        <taxon>Streptomycetaceae</taxon>
        <taxon>Streptomyces</taxon>
    </lineage>
</organism>
<protein>
    <submittedName>
        <fullName evidence="2">Uncharacterized protein</fullName>
    </submittedName>
</protein>
<dbReference type="STRING" id="67344.SAMN05216505_101524"/>
<feature type="region of interest" description="Disordered" evidence="1">
    <location>
        <begin position="1"/>
        <end position="23"/>
    </location>
</feature>
<keyword evidence="3" id="KW-1185">Reference proteome</keyword>
<evidence type="ECO:0000313" key="3">
    <source>
        <dbReference type="Proteomes" id="UP000182100"/>
    </source>
</evidence>
<dbReference type="AlphaFoldDB" id="A0A1G6J4Q6"/>
<evidence type="ECO:0000256" key="1">
    <source>
        <dbReference type="SAM" id="MobiDB-lite"/>
    </source>
</evidence>
<gene>
    <name evidence="2" type="ORF">SAMN05216505_101524</name>
</gene>
<proteinExistence type="predicted"/>
<dbReference type="Proteomes" id="UP000182100">
    <property type="component" value="Unassembled WGS sequence"/>
</dbReference>
<feature type="compositionally biased region" description="Low complexity" evidence="1">
    <location>
        <begin position="7"/>
        <end position="18"/>
    </location>
</feature>
<name>A0A1G6J4Q6_9ACTN</name>
<dbReference type="EMBL" id="FMZK01000001">
    <property type="protein sequence ID" value="SDC13874.1"/>
    <property type="molecule type" value="Genomic_DNA"/>
</dbReference>
<sequence>MSGGAGAVDAGAVCRGGRPPSRRAWNGAWNGARAVC</sequence>
<accession>A0A1G6J4Q6</accession>